<dbReference type="EMBL" id="KE123922">
    <property type="protein sequence ID" value="EPB90353.1"/>
    <property type="molecule type" value="Genomic_DNA"/>
</dbReference>
<dbReference type="VEuPathDB" id="FungiDB:HMPREF1544_02879"/>
<accession>S2K4T2</accession>
<dbReference type="OrthoDB" id="10505124at2759"/>
<dbReference type="InParanoid" id="S2K4T2"/>
<dbReference type="Proteomes" id="UP000014254">
    <property type="component" value="Unassembled WGS sequence"/>
</dbReference>
<sequence>MRLRRYLQNRRKASSVKIGNNTDVLWANNGAKYIKWHHQSFEMTPKPALFKTVLKMLNSVDCNCKQQSQKIDFYINQCEYLIYVFHSWHERVLIEHCECRGLVETLFLMQMMPFLACIPRTGIHFGLLDHL</sequence>
<protein>
    <submittedName>
        <fullName evidence="1">Uncharacterized protein</fullName>
    </submittedName>
</protein>
<dbReference type="AlphaFoldDB" id="S2K4T2"/>
<gene>
    <name evidence="1" type="ORF">HMPREF1544_02879</name>
</gene>
<name>S2K4T2_MUCC1</name>
<keyword evidence="2" id="KW-1185">Reference proteome</keyword>
<proteinExistence type="predicted"/>
<organism evidence="1 2">
    <name type="scientific">Mucor circinelloides f. circinelloides (strain 1006PhL)</name>
    <name type="common">Mucormycosis agent</name>
    <name type="synonym">Calyptromyces circinelloides</name>
    <dbReference type="NCBI Taxonomy" id="1220926"/>
    <lineage>
        <taxon>Eukaryota</taxon>
        <taxon>Fungi</taxon>
        <taxon>Fungi incertae sedis</taxon>
        <taxon>Mucoromycota</taxon>
        <taxon>Mucoromycotina</taxon>
        <taxon>Mucoromycetes</taxon>
        <taxon>Mucorales</taxon>
        <taxon>Mucorineae</taxon>
        <taxon>Mucoraceae</taxon>
        <taxon>Mucor</taxon>
    </lineage>
</organism>
<evidence type="ECO:0000313" key="2">
    <source>
        <dbReference type="Proteomes" id="UP000014254"/>
    </source>
</evidence>
<reference evidence="2" key="1">
    <citation type="submission" date="2013-05" db="EMBL/GenBank/DDBJ databases">
        <title>The Genome sequence of Mucor circinelloides f. circinelloides 1006PhL.</title>
        <authorList>
            <consortium name="The Broad Institute Genomics Platform"/>
            <person name="Cuomo C."/>
            <person name="Earl A."/>
            <person name="Findley K."/>
            <person name="Lee S.C."/>
            <person name="Walker B."/>
            <person name="Young S."/>
            <person name="Zeng Q."/>
            <person name="Gargeya S."/>
            <person name="Fitzgerald M."/>
            <person name="Haas B."/>
            <person name="Abouelleil A."/>
            <person name="Allen A.W."/>
            <person name="Alvarado L."/>
            <person name="Arachchi H.M."/>
            <person name="Berlin A.M."/>
            <person name="Chapman S.B."/>
            <person name="Gainer-Dewar J."/>
            <person name="Goldberg J."/>
            <person name="Griggs A."/>
            <person name="Gujja S."/>
            <person name="Hansen M."/>
            <person name="Howarth C."/>
            <person name="Imamovic A."/>
            <person name="Ireland A."/>
            <person name="Larimer J."/>
            <person name="McCowan C."/>
            <person name="Murphy C."/>
            <person name="Pearson M."/>
            <person name="Poon T.W."/>
            <person name="Priest M."/>
            <person name="Roberts A."/>
            <person name="Saif S."/>
            <person name="Shea T."/>
            <person name="Sisk P."/>
            <person name="Sykes S."/>
            <person name="Wortman J."/>
            <person name="Nusbaum C."/>
            <person name="Birren B."/>
        </authorList>
    </citation>
    <scope>NUCLEOTIDE SEQUENCE [LARGE SCALE GENOMIC DNA]</scope>
    <source>
        <strain evidence="2">1006PhL</strain>
    </source>
</reference>
<evidence type="ECO:0000313" key="1">
    <source>
        <dbReference type="EMBL" id="EPB90353.1"/>
    </source>
</evidence>